<gene>
    <name evidence="2" type="ORF">GCM10010911_52090</name>
</gene>
<keyword evidence="1" id="KW-1133">Transmembrane helix</keyword>
<reference evidence="2" key="2">
    <citation type="submission" date="2020-09" db="EMBL/GenBank/DDBJ databases">
        <authorList>
            <person name="Sun Q."/>
            <person name="Zhou Y."/>
        </authorList>
    </citation>
    <scope>NUCLEOTIDE SEQUENCE</scope>
    <source>
        <strain evidence="2">CGMCC 1.15178</strain>
    </source>
</reference>
<comment type="caution">
    <text evidence="2">The sequence shown here is derived from an EMBL/GenBank/DDBJ whole genome shotgun (WGS) entry which is preliminary data.</text>
</comment>
<reference evidence="2" key="1">
    <citation type="journal article" date="2014" name="Int. J. Syst. Evol. Microbiol.">
        <title>Complete genome sequence of Corynebacterium casei LMG S-19264T (=DSM 44701T), isolated from a smear-ripened cheese.</title>
        <authorList>
            <consortium name="US DOE Joint Genome Institute (JGI-PGF)"/>
            <person name="Walter F."/>
            <person name="Albersmeier A."/>
            <person name="Kalinowski J."/>
            <person name="Ruckert C."/>
        </authorList>
    </citation>
    <scope>NUCLEOTIDE SEQUENCE</scope>
    <source>
        <strain evidence="2">CGMCC 1.15178</strain>
    </source>
</reference>
<feature type="transmembrane region" description="Helical" evidence="1">
    <location>
        <begin position="34"/>
        <end position="56"/>
    </location>
</feature>
<accession>A0A916ZCK5</accession>
<dbReference type="RefSeq" id="WP_229750545.1">
    <property type="nucleotide sequence ID" value="NZ_BMHP01000004.1"/>
</dbReference>
<evidence type="ECO:0000256" key="1">
    <source>
        <dbReference type="SAM" id="Phobius"/>
    </source>
</evidence>
<keyword evidence="3" id="KW-1185">Reference proteome</keyword>
<keyword evidence="1" id="KW-0812">Transmembrane</keyword>
<dbReference type="Pfam" id="PF10823">
    <property type="entry name" value="DUF2568"/>
    <property type="match status" value="1"/>
</dbReference>
<name>A0A916ZCK5_9BACL</name>
<evidence type="ECO:0008006" key="4">
    <source>
        <dbReference type="Google" id="ProtNLM"/>
    </source>
</evidence>
<evidence type="ECO:0000313" key="2">
    <source>
        <dbReference type="EMBL" id="GGD87241.1"/>
    </source>
</evidence>
<dbReference type="Proteomes" id="UP000612456">
    <property type="component" value="Unassembled WGS sequence"/>
</dbReference>
<feature type="transmembrane region" description="Helical" evidence="1">
    <location>
        <begin position="7"/>
        <end position="28"/>
    </location>
</feature>
<dbReference type="EMBL" id="BMHP01000004">
    <property type="protein sequence ID" value="GGD87241.1"/>
    <property type="molecule type" value="Genomic_DNA"/>
</dbReference>
<feature type="transmembrane region" description="Helical" evidence="1">
    <location>
        <begin position="68"/>
        <end position="86"/>
    </location>
</feature>
<dbReference type="InterPro" id="IPR021214">
    <property type="entry name" value="DUF2568"/>
</dbReference>
<organism evidence="2 3">
    <name type="scientific">Paenibacillus nasutitermitis</name>
    <dbReference type="NCBI Taxonomy" id="1652958"/>
    <lineage>
        <taxon>Bacteria</taxon>
        <taxon>Bacillati</taxon>
        <taxon>Bacillota</taxon>
        <taxon>Bacilli</taxon>
        <taxon>Bacillales</taxon>
        <taxon>Paenibacillaceae</taxon>
        <taxon>Paenibacillus</taxon>
    </lineage>
</organism>
<keyword evidence="1" id="KW-0472">Membrane</keyword>
<dbReference type="AlphaFoldDB" id="A0A916ZCK5"/>
<evidence type="ECO:0000313" key="3">
    <source>
        <dbReference type="Proteomes" id="UP000612456"/>
    </source>
</evidence>
<protein>
    <recommendedName>
        <fullName evidence="4">DUF2568 domain-containing protein</fullName>
    </recommendedName>
</protein>
<proteinExistence type="predicted"/>
<sequence length="112" mass="12034">MIMIQSVLLLVLFLVELGSLAAFGYWGFHMDKGMLMKILLGIGTPLVVAIIWGTFIAPKASIPVSLPLRALLQLIVFTLAAAALYAAGQKQLAVGFLAVALLDWTLVHAMKL</sequence>